<organism evidence="6 7">
    <name type="scientific">Cryobacterium gelidum</name>
    <dbReference type="NCBI Taxonomy" id="1259164"/>
    <lineage>
        <taxon>Bacteria</taxon>
        <taxon>Bacillati</taxon>
        <taxon>Actinomycetota</taxon>
        <taxon>Actinomycetes</taxon>
        <taxon>Micrococcales</taxon>
        <taxon>Microbacteriaceae</taxon>
        <taxon>Cryobacterium</taxon>
    </lineage>
</organism>
<evidence type="ECO:0000256" key="2">
    <source>
        <dbReference type="ARBA" id="ARBA00023015"/>
    </source>
</evidence>
<reference evidence="6 7" key="1">
    <citation type="submission" date="2019-03" db="EMBL/GenBank/DDBJ databases">
        <title>Genomics of glacier-inhabiting Cryobacterium strains.</title>
        <authorList>
            <person name="Liu Q."/>
            <person name="Xin Y.-H."/>
        </authorList>
    </citation>
    <scope>NUCLEOTIDE SEQUENCE [LARGE SCALE GENOMIC DNA]</scope>
    <source>
        <strain evidence="6 7">Hz16</strain>
    </source>
</reference>
<evidence type="ECO:0000256" key="1">
    <source>
        <dbReference type="ARBA" id="ARBA00022491"/>
    </source>
</evidence>
<proteinExistence type="predicted"/>
<dbReference type="InterPro" id="IPR028082">
    <property type="entry name" value="Peripla_BP_I"/>
</dbReference>
<keyword evidence="4" id="KW-0804">Transcription</keyword>
<keyword evidence="2" id="KW-0805">Transcription regulation</keyword>
<evidence type="ECO:0000256" key="3">
    <source>
        <dbReference type="ARBA" id="ARBA00023125"/>
    </source>
</evidence>
<dbReference type="CDD" id="cd06267">
    <property type="entry name" value="PBP1_LacI_sugar_binding-like"/>
    <property type="match status" value="1"/>
</dbReference>
<accession>A0A4R9ARG3</accession>
<keyword evidence="1" id="KW-0678">Repressor</keyword>
<protein>
    <submittedName>
        <fullName evidence="6">LacI family transcriptional regulator</fullName>
    </submittedName>
</protein>
<evidence type="ECO:0000256" key="4">
    <source>
        <dbReference type="ARBA" id="ARBA00023163"/>
    </source>
</evidence>
<keyword evidence="3" id="KW-0238">DNA-binding</keyword>
<dbReference type="AlphaFoldDB" id="A0A4R9ARG3"/>
<sequence length="322" mass="34126">MNGKAGVSTETREHVLMVASGLGFVPRNPESIKDPRRTRVIGLVFPNIINPMYPRWAQGVTTAAAAAGYEVFLTNTRDDSTVLSQVMTSLASRNVDGVILAAALEQDATSLRILRAAKIPFVYLSRCSPFVAGDFVGINDHAAGEEIMEHVLSHGYTQIATVIGPRHSTSSLARERGFVRTAAKGGVSITGTRKISTTLDSRGGRLAAEALLTSDSPPEVIVCGSDEIAIGVLEYAADHGIQVPKKLAVTGYDGLPHSLSGLINLTTIIQPQLEMATEAFAMLQKRMATPSSTYQSLLCAHQLHIGKTCGCPVAPGDAPPHS</sequence>
<comment type="caution">
    <text evidence="6">The sequence shown here is derived from an EMBL/GenBank/DDBJ whole genome shotgun (WGS) entry which is preliminary data.</text>
</comment>
<name>A0A4R9ARG3_9MICO</name>
<feature type="domain" description="Periplasmic binding protein/LacI sugar binding" evidence="5">
    <location>
        <begin position="39"/>
        <end position="272"/>
    </location>
</feature>
<dbReference type="EMBL" id="SOHL01000027">
    <property type="protein sequence ID" value="TFD68448.1"/>
    <property type="molecule type" value="Genomic_DNA"/>
</dbReference>
<dbReference type="PANTHER" id="PTHR30146:SF148">
    <property type="entry name" value="HTH-TYPE TRANSCRIPTIONAL REPRESSOR PURR-RELATED"/>
    <property type="match status" value="1"/>
</dbReference>
<dbReference type="GO" id="GO:0003700">
    <property type="term" value="F:DNA-binding transcription factor activity"/>
    <property type="evidence" value="ECO:0007669"/>
    <property type="project" value="TreeGrafter"/>
</dbReference>
<dbReference type="InterPro" id="IPR001761">
    <property type="entry name" value="Peripla_BP/Lac1_sug-bd_dom"/>
</dbReference>
<evidence type="ECO:0000313" key="7">
    <source>
        <dbReference type="Proteomes" id="UP000297983"/>
    </source>
</evidence>
<dbReference type="PANTHER" id="PTHR30146">
    <property type="entry name" value="LACI-RELATED TRANSCRIPTIONAL REPRESSOR"/>
    <property type="match status" value="1"/>
</dbReference>
<keyword evidence="7" id="KW-1185">Reference proteome</keyword>
<dbReference type="SUPFAM" id="SSF53822">
    <property type="entry name" value="Periplasmic binding protein-like I"/>
    <property type="match status" value="1"/>
</dbReference>
<dbReference type="Gene3D" id="3.40.50.2300">
    <property type="match status" value="2"/>
</dbReference>
<dbReference type="Pfam" id="PF00532">
    <property type="entry name" value="Peripla_BP_1"/>
    <property type="match status" value="1"/>
</dbReference>
<gene>
    <name evidence="6" type="ORF">E3T50_13720</name>
</gene>
<evidence type="ECO:0000313" key="6">
    <source>
        <dbReference type="EMBL" id="TFD68448.1"/>
    </source>
</evidence>
<dbReference type="GO" id="GO:0000976">
    <property type="term" value="F:transcription cis-regulatory region binding"/>
    <property type="evidence" value="ECO:0007669"/>
    <property type="project" value="TreeGrafter"/>
</dbReference>
<dbReference type="Proteomes" id="UP000297983">
    <property type="component" value="Unassembled WGS sequence"/>
</dbReference>
<evidence type="ECO:0000259" key="5">
    <source>
        <dbReference type="Pfam" id="PF00532"/>
    </source>
</evidence>